<dbReference type="Proteomes" id="UP000001114">
    <property type="component" value="Chromosome"/>
</dbReference>
<evidence type="ECO:0000256" key="3">
    <source>
        <dbReference type="ARBA" id="ARBA00022692"/>
    </source>
</evidence>
<keyword evidence="3 6" id="KW-0812">Transmembrane</keyword>
<feature type="transmembrane region" description="Helical" evidence="6">
    <location>
        <begin position="162"/>
        <end position="179"/>
    </location>
</feature>
<evidence type="ECO:0000256" key="2">
    <source>
        <dbReference type="ARBA" id="ARBA00022475"/>
    </source>
</evidence>
<keyword evidence="2" id="KW-1003">Cell membrane</keyword>
<sequence>MISDALPIISTVVLAHFLALISPGPDFLMVVRSALRNTRRRAIGVSIGIALANAIYIGLCIIGVGSAIAHSLWLMITLKIIGGCFLLYIAYHALKARRSDYAFLAQEQDQSRLRNAPSFWKEFWLGMGSGLSNPKNIIFYLSLFSVVLTPESGVMLSVGLGLWMTLLVFAWDTMIIFVLSQQKVRRTFGKVAFYIDKIAGALLGFMGYKLLQTAVKETA</sequence>
<evidence type="ECO:0000313" key="7">
    <source>
        <dbReference type="EMBL" id="ABR74006.1"/>
    </source>
</evidence>
<feature type="transmembrane region" description="Helical" evidence="6">
    <location>
        <begin position="137"/>
        <end position="156"/>
    </location>
</feature>
<accession>A6VM09</accession>
<proteinExistence type="predicted"/>
<protein>
    <submittedName>
        <fullName evidence="7">Lysine exporter protein (LYSE/YGGA)</fullName>
    </submittedName>
</protein>
<dbReference type="STRING" id="339671.Asuc_0632"/>
<dbReference type="InterPro" id="IPR001123">
    <property type="entry name" value="LeuE-type"/>
</dbReference>
<name>A6VM09_ACTSZ</name>
<dbReference type="PANTHER" id="PTHR30086:SF21">
    <property type="entry name" value="TRANSPORT PROTEIN"/>
    <property type="match status" value="1"/>
</dbReference>
<evidence type="ECO:0000313" key="8">
    <source>
        <dbReference type="Proteomes" id="UP000001114"/>
    </source>
</evidence>
<dbReference type="PANTHER" id="PTHR30086">
    <property type="entry name" value="ARGININE EXPORTER PROTEIN ARGO"/>
    <property type="match status" value="1"/>
</dbReference>
<feature type="transmembrane region" description="Helical" evidence="6">
    <location>
        <begin position="43"/>
        <end position="65"/>
    </location>
</feature>
<evidence type="ECO:0000256" key="4">
    <source>
        <dbReference type="ARBA" id="ARBA00022989"/>
    </source>
</evidence>
<comment type="subcellular location">
    <subcellularLocation>
        <location evidence="1">Cell membrane</location>
        <topology evidence="1">Multi-pass membrane protein</topology>
    </subcellularLocation>
</comment>
<dbReference type="GO" id="GO:0015171">
    <property type="term" value="F:amino acid transmembrane transporter activity"/>
    <property type="evidence" value="ECO:0007669"/>
    <property type="project" value="TreeGrafter"/>
</dbReference>
<dbReference type="GO" id="GO:0005886">
    <property type="term" value="C:plasma membrane"/>
    <property type="evidence" value="ECO:0007669"/>
    <property type="project" value="UniProtKB-SubCell"/>
</dbReference>
<evidence type="ECO:0000256" key="1">
    <source>
        <dbReference type="ARBA" id="ARBA00004651"/>
    </source>
</evidence>
<feature type="transmembrane region" description="Helical" evidence="6">
    <location>
        <begin position="71"/>
        <end position="91"/>
    </location>
</feature>
<dbReference type="HOGENOM" id="CLU_079569_0_1_6"/>
<dbReference type="KEGG" id="asu:Asuc_0632"/>
<organism evidence="7 8">
    <name type="scientific">Actinobacillus succinogenes (strain ATCC 55618 / DSM 22257 / CCUG 43843 / 130Z)</name>
    <dbReference type="NCBI Taxonomy" id="339671"/>
    <lineage>
        <taxon>Bacteria</taxon>
        <taxon>Pseudomonadati</taxon>
        <taxon>Pseudomonadota</taxon>
        <taxon>Gammaproteobacteria</taxon>
        <taxon>Pasteurellales</taxon>
        <taxon>Pasteurellaceae</taxon>
        <taxon>Actinobacillus</taxon>
    </lineage>
</organism>
<evidence type="ECO:0000256" key="5">
    <source>
        <dbReference type="ARBA" id="ARBA00023136"/>
    </source>
</evidence>
<dbReference type="eggNOG" id="COG1280">
    <property type="taxonomic scope" value="Bacteria"/>
</dbReference>
<dbReference type="OrthoDB" id="581870at2"/>
<dbReference type="AlphaFoldDB" id="A6VM09"/>
<feature type="transmembrane region" description="Helical" evidence="6">
    <location>
        <begin position="6"/>
        <end position="31"/>
    </location>
</feature>
<dbReference type="EMBL" id="CP000746">
    <property type="protein sequence ID" value="ABR74006.1"/>
    <property type="molecule type" value="Genomic_DNA"/>
</dbReference>
<dbReference type="RefSeq" id="WP_012072386.1">
    <property type="nucleotide sequence ID" value="NC_009655.1"/>
</dbReference>
<keyword evidence="8" id="KW-1185">Reference proteome</keyword>
<keyword evidence="5 6" id="KW-0472">Membrane</keyword>
<reference evidence="8" key="1">
    <citation type="journal article" date="2010" name="BMC Genomics">
        <title>A genomic perspective on the potential of Actinobacillus succinogenes for industrial succinate production.</title>
        <authorList>
            <person name="McKinlay J.B."/>
            <person name="Laivenieks M."/>
            <person name="Schindler B.D."/>
            <person name="McKinlay A.A."/>
            <person name="Siddaramappa S."/>
            <person name="Challacombe J.F."/>
            <person name="Lowry S.R."/>
            <person name="Clum A."/>
            <person name="Lapidus A.L."/>
            <person name="Burkhart K.B."/>
            <person name="Harkins V."/>
            <person name="Vieille C."/>
        </authorList>
    </citation>
    <scope>NUCLEOTIDE SEQUENCE [LARGE SCALE GENOMIC DNA]</scope>
    <source>
        <strain evidence="8">ATCC 55618 / DSM 22257 / CCUG 43843 / 130Z</strain>
    </source>
</reference>
<gene>
    <name evidence="7" type="ordered locus">Asuc_0632</name>
</gene>
<evidence type="ECO:0000256" key="6">
    <source>
        <dbReference type="SAM" id="Phobius"/>
    </source>
</evidence>
<keyword evidence="4 6" id="KW-1133">Transmembrane helix</keyword>
<dbReference type="Pfam" id="PF01810">
    <property type="entry name" value="LysE"/>
    <property type="match status" value="1"/>
</dbReference>